<evidence type="ECO:0000256" key="1">
    <source>
        <dbReference type="SAM" id="MobiDB-lite"/>
    </source>
</evidence>
<feature type="domain" description="Abscisic acid G-protein coupled receptor-like" evidence="3">
    <location>
        <begin position="121"/>
        <end position="209"/>
    </location>
</feature>
<feature type="transmembrane region" description="Helical" evidence="2">
    <location>
        <begin position="184"/>
        <end position="207"/>
    </location>
</feature>
<dbReference type="Pfam" id="PF12430">
    <property type="entry name" value="ABA_GPCR"/>
    <property type="match status" value="1"/>
</dbReference>
<gene>
    <name evidence="4" type="ORF">B0H17DRAFT_1040548</name>
</gene>
<evidence type="ECO:0000313" key="4">
    <source>
        <dbReference type="EMBL" id="KAJ7704069.1"/>
    </source>
</evidence>
<evidence type="ECO:0000313" key="5">
    <source>
        <dbReference type="Proteomes" id="UP001221757"/>
    </source>
</evidence>
<feature type="compositionally biased region" description="Basic and acidic residues" evidence="1">
    <location>
        <begin position="161"/>
        <end position="171"/>
    </location>
</feature>
<keyword evidence="2" id="KW-1133">Transmembrane helix</keyword>
<evidence type="ECO:0000259" key="3">
    <source>
        <dbReference type="Pfam" id="PF12430"/>
    </source>
</evidence>
<keyword evidence="2" id="KW-0812">Transmembrane</keyword>
<evidence type="ECO:0000256" key="2">
    <source>
        <dbReference type="SAM" id="Phobius"/>
    </source>
</evidence>
<keyword evidence="5" id="KW-1185">Reference proteome</keyword>
<proteinExistence type="predicted"/>
<organism evidence="4 5">
    <name type="scientific">Mycena rosella</name>
    <name type="common">Pink bonnet</name>
    <name type="synonym">Agaricus rosellus</name>
    <dbReference type="NCBI Taxonomy" id="1033263"/>
    <lineage>
        <taxon>Eukaryota</taxon>
        <taxon>Fungi</taxon>
        <taxon>Dikarya</taxon>
        <taxon>Basidiomycota</taxon>
        <taxon>Agaricomycotina</taxon>
        <taxon>Agaricomycetes</taxon>
        <taxon>Agaricomycetidae</taxon>
        <taxon>Agaricales</taxon>
        <taxon>Marasmiineae</taxon>
        <taxon>Mycenaceae</taxon>
        <taxon>Mycena</taxon>
    </lineage>
</organism>
<feature type="region of interest" description="Disordered" evidence="1">
    <location>
        <begin position="64"/>
        <end position="87"/>
    </location>
</feature>
<name>A0AAD7GS72_MYCRO</name>
<accession>A0AAD7GS72</accession>
<keyword evidence="2" id="KW-0472">Membrane</keyword>
<dbReference type="EMBL" id="JARKIE010000011">
    <property type="protein sequence ID" value="KAJ7704069.1"/>
    <property type="molecule type" value="Genomic_DNA"/>
</dbReference>
<sequence length="211" mass="23186">MRDRRHVGLVLVGVIILNSILRGLCGCVLRSTPSFFPAAWIPPSLSRAFPSAWLASSPPVGHGHVADVRHAGPPRDEPPPLRGAHAAARHAALSSSSLFPRSSLLLPLPLPPPTQRHHPQVIYLLSTIVQLRASFLPPPYHPSRYHPCPTHRETHRAHRAAQQEEKGEPQRGENLFATIPEFTVFGALFDWVFVLAAGGSLVVRWAAERVK</sequence>
<feature type="compositionally biased region" description="Basic and acidic residues" evidence="1">
    <location>
        <begin position="64"/>
        <end position="79"/>
    </location>
</feature>
<dbReference type="AlphaFoldDB" id="A0AAD7GS72"/>
<protein>
    <recommendedName>
        <fullName evidence="3">Abscisic acid G-protein coupled receptor-like domain-containing protein</fullName>
    </recommendedName>
</protein>
<dbReference type="InterPro" id="IPR025969">
    <property type="entry name" value="ABA_GPCR_dom"/>
</dbReference>
<feature type="region of interest" description="Disordered" evidence="1">
    <location>
        <begin position="150"/>
        <end position="171"/>
    </location>
</feature>
<comment type="caution">
    <text evidence="4">The sequence shown here is derived from an EMBL/GenBank/DDBJ whole genome shotgun (WGS) entry which is preliminary data.</text>
</comment>
<dbReference type="Proteomes" id="UP001221757">
    <property type="component" value="Unassembled WGS sequence"/>
</dbReference>
<reference evidence="4" key="1">
    <citation type="submission" date="2023-03" db="EMBL/GenBank/DDBJ databases">
        <title>Massive genome expansion in bonnet fungi (Mycena s.s.) driven by repeated elements and novel gene families across ecological guilds.</title>
        <authorList>
            <consortium name="Lawrence Berkeley National Laboratory"/>
            <person name="Harder C.B."/>
            <person name="Miyauchi S."/>
            <person name="Viragh M."/>
            <person name="Kuo A."/>
            <person name="Thoen E."/>
            <person name="Andreopoulos B."/>
            <person name="Lu D."/>
            <person name="Skrede I."/>
            <person name="Drula E."/>
            <person name="Henrissat B."/>
            <person name="Morin E."/>
            <person name="Kohler A."/>
            <person name="Barry K."/>
            <person name="LaButti K."/>
            <person name="Morin E."/>
            <person name="Salamov A."/>
            <person name="Lipzen A."/>
            <person name="Mereny Z."/>
            <person name="Hegedus B."/>
            <person name="Baldrian P."/>
            <person name="Stursova M."/>
            <person name="Weitz H."/>
            <person name="Taylor A."/>
            <person name="Grigoriev I.V."/>
            <person name="Nagy L.G."/>
            <person name="Martin F."/>
            <person name="Kauserud H."/>
        </authorList>
    </citation>
    <scope>NUCLEOTIDE SEQUENCE</scope>
    <source>
        <strain evidence="4">CBHHK067</strain>
    </source>
</reference>